<organism evidence="13 14">
    <name type="scientific">Qipengyuania atrilutea</name>
    <dbReference type="NCBI Taxonomy" id="2744473"/>
    <lineage>
        <taxon>Bacteria</taxon>
        <taxon>Pseudomonadati</taxon>
        <taxon>Pseudomonadota</taxon>
        <taxon>Alphaproteobacteria</taxon>
        <taxon>Sphingomonadales</taxon>
        <taxon>Erythrobacteraceae</taxon>
        <taxon>Qipengyuania</taxon>
    </lineage>
</organism>
<dbReference type="EMBL" id="JABWGV010000002">
    <property type="protein sequence ID" value="NVD44631.1"/>
    <property type="molecule type" value="Genomic_DNA"/>
</dbReference>
<dbReference type="InterPro" id="IPR006260">
    <property type="entry name" value="TonB/TolA_C"/>
</dbReference>
<evidence type="ECO:0000259" key="12">
    <source>
        <dbReference type="PROSITE" id="PS52015"/>
    </source>
</evidence>
<keyword evidence="6 11" id="KW-0812">Transmembrane</keyword>
<keyword evidence="7" id="KW-0653">Protein transport</keyword>
<evidence type="ECO:0000256" key="6">
    <source>
        <dbReference type="ARBA" id="ARBA00022692"/>
    </source>
</evidence>
<dbReference type="SUPFAM" id="SSF74653">
    <property type="entry name" value="TolA/TonB C-terminal domain"/>
    <property type="match status" value="1"/>
</dbReference>
<name>A0A850GYF5_9SPHN</name>
<reference evidence="13 14" key="1">
    <citation type="submission" date="2020-06" db="EMBL/GenBank/DDBJ databases">
        <title>Altererythrobacter sp. HHU K3-1.</title>
        <authorList>
            <person name="Zhang D."/>
            <person name="Xue H."/>
        </authorList>
    </citation>
    <scope>NUCLEOTIDE SEQUENCE [LARGE SCALE GENOMIC DNA]</scope>
    <source>
        <strain evidence="13 14">HHU K3-1</strain>
    </source>
</reference>
<proteinExistence type="inferred from homology"/>
<dbReference type="RefSeq" id="WP_176266947.1">
    <property type="nucleotide sequence ID" value="NZ_JABWGV010000002.1"/>
</dbReference>
<comment type="caution">
    <text evidence="13">The sequence shown here is derived from an EMBL/GenBank/DDBJ whole genome shotgun (WGS) entry which is preliminary data.</text>
</comment>
<evidence type="ECO:0000256" key="4">
    <source>
        <dbReference type="ARBA" id="ARBA00022475"/>
    </source>
</evidence>
<evidence type="ECO:0000256" key="2">
    <source>
        <dbReference type="ARBA" id="ARBA00006555"/>
    </source>
</evidence>
<dbReference type="PROSITE" id="PS52015">
    <property type="entry name" value="TONB_CTD"/>
    <property type="match status" value="1"/>
</dbReference>
<evidence type="ECO:0000256" key="8">
    <source>
        <dbReference type="ARBA" id="ARBA00022989"/>
    </source>
</evidence>
<evidence type="ECO:0000256" key="10">
    <source>
        <dbReference type="SAM" id="MobiDB-lite"/>
    </source>
</evidence>
<feature type="compositionally biased region" description="Pro residues" evidence="10">
    <location>
        <begin position="65"/>
        <end position="134"/>
    </location>
</feature>
<evidence type="ECO:0000313" key="14">
    <source>
        <dbReference type="Proteomes" id="UP000561438"/>
    </source>
</evidence>
<keyword evidence="5" id="KW-0997">Cell inner membrane</keyword>
<dbReference type="InterPro" id="IPR051045">
    <property type="entry name" value="TonB-dependent_transducer"/>
</dbReference>
<feature type="transmembrane region" description="Helical" evidence="11">
    <location>
        <begin position="13"/>
        <end position="36"/>
    </location>
</feature>
<dbReference type="PANTHER" id="PTHR33446">
    <property type="entry name" value="PROTEIN TONB-RELATED"/>
    <property type="match status" value="1"/>
</dbReference>
<keyword evidence="4" id="KW-1003">Cell membrane</keyword>
<evidence type="ECO:0000256" key="9">
    <source>
        <dbReference type="ARBA" id="ARBA00023136"/>
    </source>
</evidence>
<dbReference type="GO" id="GO:0031992">
    <property type="term" value="F:energy transducer activity"/>
    <property type="evidence" value="ECO:0007669"/>
    <property type="project" value="TreeGrafter"/>
</dbReference>
<dbReference type="InterPro" id="IPR037682">
    <property type="entry name" value="TonB_C"/>
</dbReference>
<dbReference type="Gene3D" id="3.30.1150.10">
    <property type="match status" value="1"/>
</dbReference>
<dbReference type="Proteomes" id="UP000561438">
    <property type="component" value="Unassembled WGS sequence"/>
</dbReference>
<evidence type="ECO:0000256" key="11">
    <source>
        <dbReference type="SAM" id="Phobius"/>
    </source>
</evidence>
<dbReference type="PANTHER" id="PTHR33446:SF2">
    <property type="entry name" value="PROTEIN TONB"/>
    <property type="match status" value="1"/>
</dbReference>
<gene>
    <name evidence="13" type="ORF">HUV48_06315</name>
</gene>
<evidence type="ECO:0000256" key="5">
    <source>
        <dbReference type="ARBA" id="ARBA00022519"/>
    </source>
</evidence>
<feature type="compositionally biased region" description="Acidic residues" evidence="10">
    <location>
        <begin position="50"/>
        <end position="64"/>
    </location>
</feature>
<keyword evidence="14" id="KW-1185">Reference proteome</keyword>
<sequence>MAYADQQMSSNRIIALIIVAIIHVVIGYTLVTGLAFEAAKKVVERVTTVDVDEPPPPEPEEEPPPPEPQPETPTSPPPPVAPPPPVNVATNPPPIRTQTTIPPPAPPAFRIPPPAPPAPPAPPPAPPPPPPPPSQARAASRDNFQRWGAQFQNDYPTAALRREEEGTVRMRITVGANGRVSACSVVGSSGSSALDDAACRVMQRYGRYNPALNPAGNAISSTLTEAIRYVLPE</sequence>
<comment type="similarity">
    <text evidence="2">Belongs to the TonB family.</text>
</comment>
<feature type="domain" description="TonB C-terminal" evidence="12">
    <location>
        <begin position="140"/>
        <end position="233"/>
    </location>
</feature>
<feature type="region of interest" description="Disordered" evidence="10">
    <location>
        <begin position="47"/>
        <end position="140"/>
    </location>
</feature>
<evidence type="ECO:0000256" key="3">
    <source>
        <dbReference type="ARBA" id="ARBA00022448"/>
    </source>
</evidence>
<accession>A0A850GYF5</accession>
<keyword evidence="3" id="KW-0813">Transport</keyword>
<protein>
    <submittedName>
        <fullName evidence="13">TonB family protein</fullName>
    </submittedName>
</protein>
<dbReference type="GO" id="GO:0098797">
    <property type="term" value="C:plasma membrane protein complex"/>
    <property type="evidence" value="ECO:0007669"/>
    <property type="project" value="TreeGrafter"/>
</dbReference>
<dbReference type="GO" id="GO:0015031">
    <property type="term" value="P:protein transport"/>
    <property type="evidence" value="ECO:0007669"/>
    <property type="project" value="UniProtKB-KW"/>
</dbReference>
<evidence type="ECO:0000256" key="7">
    <source>
        <dbReference type="ARBA" id="ARBA00022927"/>
    </source>
</evidence>
<evidence type="ECO:0000313" key="13">
    <source>
        <dbReference type="EMBL" id="NVD44631.1"/>
    </source>
</evidence>
<evidence type="ECO:0000256" key="1">
    <source>
        <dbReference type="ARBA" id="ARBA00004383"/>
    </source>
</evidence>
<dbReference type="GO" id="GO:0055085">
    <property type="term" value="P:transmembrane transport"/>
    <property type="evidence" value="ECO:0007669"/>
    <property type="project" value="InterPro"/>
</dbReference>
<comment type="subcellular location">
    <subcellularLocation>
        <location evidence="1">Cell inner membrane</location>
        <topology evidence="1">Single-pass membrane protein</topology>
        <orientation evidence="1">Periplasmic side</orientation>
    </subcellularLocation>
</comment>
<dbReference type="NCBIfam" id="TIGR01352">
    <property type="entry name" value="tonB_Cterm"/>
    <property type="match status" value="1"/>
</dbReference>
<dbReference type="AlphaFoldDB" id="A0A850GYF5"/>
<keyword evidence="9 11" id="KW-0472">Membrane</keyword>
<dbReference type="Pfam" id="PF03544">
    <property type="entry name" value="TonB_C"/>
    <property type="match status" value="1"/>
</dbReference>
<keyword evidence="8 11" id="KW-1133">Transmembrane helix</keyword>